<gene>
    <name evidence="2" type="ORF">R55214_HHFBAMCI_00813</name>
</gene>
<dbReference type="PANTHER" id="PTHR39173">
    <property type="entry name" value="ACETYLTRANSFERASE"/>
    <property type="match status" value="1"/>
</dbReference>
<organism evidence="2 3">
    <name type="scientific">Fructobacillus evanidus</name>
    <dbReference type="NCBI Taxonomy" id="3064281"/>
    <lineage>
        <taxon>Bacteria</taxon>
        <taxon>Bacillati</taxon>
        <taxon>Bacillota</taxon>
        <taxon>Bacilli</taxon>
        <taxon>Lactobacillales</taxon>
        <taxon>Lactobacillaceae</taxon>
        <taxon>Fructobacillus</taxon>
    </lineage>
</organism>
<evidence type="ECO:0000259" key="1">
    <source>
        <dbReference type="PROSITE" id="PS51186"/>
    </source>
</evidence>
<dbReference type="SUPFAM" id="SSF55729">
    <property type="entry name" value="Acyl-CoA N-acyltransferases (Nat)"/>
    <property type="match status" value="1"/>
</dbReference>
<comment type="caution">
    <text evidence="2">The sequence shown here is derived from an EMBL/GenBank/DDBJ whole genome shotgun (WGS) entry which is preliminary data.</text>
</comment>
<dbReference type="InterPro" id="IPR000182">
    <property type="entry name" value="GNAT_dom"/>
</dbReference>
<reference evidence="2 3" key="1">
    <citation type="submission" date="2023-10" db="EMBL/GenBank/DDBJ databases">
        <authorList>
            <person name="Botero Cardona J."/>
        </authorList>
    </citation>
    <scope>NUCLEOTIDE SEQUENCE [LARGE SCALE GENOMIC DNA]</scope>
    <source>
        <strain evidence="2 3">R-55214</strain>
    </source>
</reference>
<proteinExistence type="predicted"/>
<name>A0ABM9MUH1_9LACO</name>
<dbReference type="Pfam" id="PF00583">
    <property type="entry name" value="Acetyltransf_1"/>
    <property type="match status" value="1"/>
</dbReference>
<dbReference type="EMBL" id="CAUZMB010000004">
    <property type="protein sequence ID" value="CAK1240825.1"/>
    <property type="molecule type" value="Genomic_DNA"/>
</dbReference>
<protein>
    <submittedName>
        <fullName evidence="2">Predicted acetyltransferase</fullName>
    </submittedName>
</protein>
<evidence type="ECO:0000313" key="2">
    <source>
        <dbReference type="EMBL" id="CAK1240825.1"/>
    </source>
</evidence>
<dbReference type="RefSeq" id="WP_338343964.1">
    <property type="nucleotide sequence ID" value="NZ_CAUZLH010000002.1"/>
</dbReference>
<accession>A0ABM9MUH1</accession>
<evidence type="ECO:0000313" key="3">
    <source>
        <dbReference type="Proteomes" id="UP001314166"/>
    </source>
</evidence>
<dbReference type="CDD" id="cd04301">
    <property type="entry name" value="NAT_SF"/>
    <property type="match status" value="1"/>
</dbReference>
<dbReference type="PROSITE" id="PS51186">
    <property type="entry name" value="GNAT"/>
    <property type="match status" value="1"/>
</dbReference>
<keyword evidence="3" id="KW-1185">Reference proteome</keyword>
<dbReference type="Gene3D" id="3.40.630.30">
    <property type="match status" value="1"/>
</dbReference>
<dbReference type="InterPro" id="IPR016181">
    <property type="entry name" value="Acyl_CoA_acyltransferase"/>
</dbReference>
<sequence>MHFAELTLSDELLYRHYKNSWKTRMVPGSSSSDMPFPDYLQKLEDDKTNKNGKFVPAKTLFLFDHDVIVGCVQIRYLLTKNLMIEGGNVGYGVHPDFRGLGYGTKLLEHALQELKKSGINEAVLTCDSENPASRNVILNCHGALNAKYEISNVMKERYLIPIK</sequence>
<feature type="domain" description="N-acetyltransferase" evidence="1">
    <location>
        <begin position="1"/>
        <end position="163"/>
    </location>
</feature>
<dbReference type="PANTHER" id="PTHR39173:SF1">
    <property type="entry name" value="ACETYLTRANSFERASE"/>
    <property type="match status" value="1"/>
</dbReference>
<dbReference type="Proteomes" id="UP001314166">
    <property type="component" value="Unassembled WGS sequence"/>
</dbReference>